<proteinExistence type="predicted"/>
<evidence type="ECO:0000313" key="1">
    <source>
        <dbReference type="EMBL" id="CAI06597.1"/>
    </source>
</evidence>
<dbReference type="Proteomes" id="UP000006552">
    <property type="component" value="Chromosome"/>
</dbReference>
<sequence>MSARPGSSPGKDRNLIKVKDSGALEAQSLRLSAVLRKIFMTGDRP</sequence>
<dbReference type="KEGG" id="eba:ebA887"/>
<organism evidence="1 2">
    <name type="scientific">Aromatoleum aromaticum (strain DSM 19018 / LMG 30748 / EbN1)</name>
    <name type="common">Azoarcus sp. (strain EbN1)</name>
    <dbReference type="NCBI Taxonomy" id="76114"/>
    <lineage>
        <taxon>Bacteria</taxon>
        <taxon>Pseudomonadati</taxon>
        <taxon>Pseudomonadota</taxon>
        <taxon>Betaproteobacteria</taxon>
        <taxon>Rhodocyclales</taxon>
        <taxon>Rhodocyclaceae</taxon>
        <taxon>Aromatoleum</taxon>
    </lineage>
</organism>
<keyword evidence="2" id="KW-1185">Reference proteome</keyword>
<dbReference type="AlphaFoldDB" id="Q5P7W4"/>
<name>Q5P7W4_AROAE</name>
<dbReference type="EMBL" id="CR555306">
    <property type="protein sequence ID" value="CAI06597.1"/>
    <property type="molecule type" value="Genomic_DNA"/>
</dbReference>
<dbReference type="HOGENOM" id="CLU_3195491_0_0_4"/>
<gene>
    <name evidence="1" type="ORF">ebA887</name>
</gene>
<reference evidence="1 2" key="1">
    <citation type="journal article" date="2005" name="Arch. Microbiol.">
        <title>The genome sequence of an anaerobic aromatic-degrading denitrifying bacterium, strain EbN1.</title>
        <authorList>
            <person name="Rabus R."/>
            <person name="Kube M."/>
            <person name="Heider J."/>
            <person name="Beck A."/>
            <person name="Heitmann K."/>
            <person name="Widdel F."/>
            <person name="Reinhardt R."/>
        </authorList>
    </citation>
    <scope>NUCLEOTIDE SEQUENCE [LARGE SCALE GENOMIC DNA]</scope>
    <source>
        <strain evidence="1 2">EbN1</strain>
    </source>
</reference>
<protein>
    <submittedName>
        <fullName evidence="1">Uncharacterized protein</fullName>
    </submittedName>
</protein>
<evidence type="ECO:0000313" key="2">
    <source>
        <dbReference type="Proteomes" id="UP000006552"/>
    </source>
</evidence>
<accession>Q5P7W4</accession>